<keyword evidence="9" id="KW-1185">Reference proteome</keyword>
<keyword evidence="1" id="KW-0805">Transcription regulation</keyword>
<evidence type="ECO:0000256" key="3">
    <source>
        <dbReference type="ARBA" id="ARBA00023159"/>
    </source>
</evidence>
<evidence type="ECO:0000256" key="7">
    <source>
        <dbReference type="SAM" id="MobiDB-lite"/>
    </source>
</evidence>
<keyword evidence="6" id="KW-0175">Coiled coil</keyword>
<evidence type="ECO:0000256" key="4">
    <source>
        <dbReference type="ARBA" id="ARBA00023163"/>
    </source>
</evidence>
<comment type="caution">
    <text evidence="8">The sequence shown here is derived from an EMBL/GenBank/DDBJ whole genome shotgun (WGS) entry which is preliminary data.</text>
</comment>
<dbReference type="PANTHER" id="PTHR10328:SF3">
    <property type="entry name" value="PROTEIN MAX"/>
    <property type="match status" value="1"/>
</dbReference>
<evidence type="ECO:0000256" key="6">
    <source>
        <dbReference type="SAM" id="Coils"/>
    </source>
</evidence>
<dbReference type="PANTHER" id="PTHR10328">
    <property type="entry name" value="PROTEIN MAX MYC-ASSOCIATED FACTOR X"/>
    <property type="match status" value="1"/>
</dbReference>
<proteinExistence type="predicted"/>
<evidence type="ECO:0000256" key="2">
    <source>
        <dbReference type="ARBA" id="ARBA00023125"/>
    </source>
</evidence>
<feature type="compositionally biased region" description="Basic residues" evidence="7">
    <location>
        <begin position="132"/>
        <end position="142"/>
    </location>
</feature>
<dbReference type="Proteomes" id="UP001054945">
    <property type="component" value="Unassembled WGS sequence"/>
</dbReference>
<name>A0AAV4TMC3_CAEEX</name>
<dbReference type="EMBL" id="BPLR01011354">
    <property type="protein sequence ID" value="GIY45995.1"/>
    <property type="molecule type" value="Genomic_DNA"/>
</dbReference>
<evidence type="ECO:0000256" key="1">
    <source>
        <dbReference type="ARBA" id="ARBA00023015"/>
    </source>
</evidence>
<evidence type="ECO:0000313" key="9">
    <source>
        <dbReference type="Proteomes" id="UP001054945"/>
    </source>
</evidence>
<gene>
    <name evidence="8" type="primary">MAX</name>
    <name evidence="8" type="ORF">CEXT_790031</name>
</gene>
<dbReference type="GO" id="GO:0046983">
    <property type="term" value="F:protein dimerization activity"/>
    <property type="evidence" value="ECO:0007669"/>
    <property type="project" value="InterPro"/>
</dbReference>
<evidence type="ECO:0000256" key="5">
    <source>
        <dbReference type="ARBA" id="ARBA00023242"/>
    </source>
</evidence>
<dbReference type="GO" id="GO:0003700">
    <property type="term" value="F:DNA-binding transcription factor activity"/>
    <property type="evidence" value="ECO:0007669"/>
    <property type="project" value="InterPro"/>
</dbReference>
<dbReference type="SUPFAM" id="SSF57959">
    <property type="entry name" value="Leucine zipper domain"/>
    <property type="match status" value="1"/>
</dbReference>
<accession>A0AAV4TMC3</accession>
<dbReference type="InterPro" id="IPR046347">
    <property type="entry name" value="bZIP_sf"/>
</dbReference>
<feature type="coiled-coil region" evidence="6">
    <location>
        <begin position="52"/>
        <end position="89"/>
    </location>
</feature>
<reference evidence="8 9" key="1">
    <citation type="submission" date="2021-06" db="EMBL/GenBank/DDBJ databases">
        <title>Caerostris extrusa draft genome.</title>
        <authorList>
            <person name="Kono N."/>
            <person name="Arakawa K."/>
        </authorList>
    </citation>
    <scope>NUCLEOTIDE SEQUENCE [LARGE SCALE GENOMIC DNA]</scope>
</reference>
<feature type="region of interest" description="Disordered" evidence="7">
    <location>
        <begin position="115"/>
        <end position="142"/>
    </location>
</feature>
<organism evidence="8 9">
    <name type="scientific">Caerostris extrusa</name>
    <name type="common">Bark spider</name>
    <name type="synonym">Caerostris bankana</name>
    <dbReference type="NCBI Taxonomy" id="172846"/>
    <lineage>
        <taxon>Eukaryota</taxon>
        <taxon>Metazoa</taxon>
        <taxon>Ecdysozoa</taxon>
        <taxon>Arthropoda</taxon>
        <taxon>Chelicerata</taxon>
        <taxon>Arachnida</taxon>
        <taxon>Araneae</taxon>
        <taxon>Araneomorphae</taxon>
        <taxon>Entelegynae</taxon>
        <taxon>Araneoidea</taxon>
        <taxon>Araneidae</taxon>
        <taxon>Caerostris</taxon>
    </lineage>
</organism>
<dbReference type="GO" id="GO:0003677">
    <property type="term" value="F:DNA binding"/>
    <property type="evidence" value="ECO:0007669"/>
    <property type="project" value="UniProtKB-KW"/>
</dbReference>
<keyword evidence="5" id="KW-0539">Nucleus</keyword>
<dbReference type="Gene3D" id="4.10.280.10">
    <property type="entry name" value="Helix-loop-helix DNA-binding domain"/>
    <property type="match status" value="1"/>
</dbReference>
<evidence type="ECO:0000313" key="8">
    <source>
        <dbReference type="EMBL" id="GIY45995.1"/>
    </source>
</evidence>
<dbReference type="GO" id="GO:0090575">
    <property type="term" value="C:RNA polymerase II transcription regulator complex"/>
    <property type="evidence" value="ECO:0007669"/>
    <property type="project" value="TreeGrafter"/>
</dbReference>
<keyword evidence="2" id="KW-0238">DNA-binding</keyword>
<keyword evidence="3" id="KW-0010">Activator</keyword>
<protein>
    <submittedName>
        <fullName evidence="8">Protein max</fullName>
    </submittedName>
</protein>
<dbReference type="AlphaFoldDB" id="A0AAV4TMC3"/>
<sequence>MSLETAVVMKLCLPEQIQTLDLRWRAFGIVLTSSYLVQASRAQILKKAADYIQAMRRKNSSHQQDIDDLKKQNRALEDQIKILEKAKNTGNYTAAAPILESHMNCSKASVLSVFDPDSESDVSSDTDNSKDSRRKKLKTSLV</sequence>
<dbReference type="GO" id="GO:0045944">
    <property type="term" value="P:positive regulation of transcription by RNA polymerase II"/>
    <property type="evidence" value="ECO:0007669"/>
    <property type="project" value="TreeGrafter"/>
</dbReference>
<keyword evidence="4" id="KW-0804">Transcription</keyword>
<dbReference type="InterPro" id="IPR036638">
    <property type="entry name" value="HLH_DNA-bd_sf"/>
</dbReference>